<sequence>MVFYSLNQCRITMSTASEQSTARSKPGIDLFSNMPSELIENILGFVPLGDAVRTSALSRRWRKVWLKLPKLMFDATFGEVKAGVTSSEKLLLVMYRVLLARKAPIHELALSVPGLGSCSEIDQFAEIASEKGVRKLAIEFPNGTSHMLHSSVFSCLELTHLRLRGCNIKPPPSFKGFSNLLSLTLGGVSITADVLLNLISLSPLLEWLHIDGSAGCDILVVNSLRLKSFHCFAHFDTLIHVASPALVNVSMISNVPRGKFEEKHTMLQSVDFLHPVQTFTLDYYYLEILVKAGSNFTFKHLRILRLNGISFPKTNEVKCVLLFISNCPVLQKVRIELSPRYVNVMALGMDDVEFYKGMWEKDLSSCPLREVDMRYLTGSWPELEFMKLLLSKLLLLQTLVIHPYFKMVTDGGLGILKEVSQFPRSSPRAIVKFRDQKVKY</sequence>
<evidence type="ECO:0000259" key="1">
    <source>
        <dbReference type="PROSITE" id="PS50181"/>
    </source>
</evidence>
<dbReference type="PROSITE" id="PS50181">
    <property type="entry name" value="FBOX"/>
    <property type="match status" value="1"/>
</dbReference>
<accession>A0AAV1CPK2</accession>
<dbReference type="SUPFAM" id="SSF81383">
    <property type="entry name" value="F-box domain"/>
    <property type="match status" value="1"/>
</dbReference>
<dbReference type="CDD" id="cd22160">
    <property type="entry name" value="F-box_AtFBL13-like"/>
    <property type="match status" value="1"/>
</dbReference>
<dbReference type="PANTHER" id="PTHR31639:SF310">
    <property type="entry name" value="F-BOX DOMAIN-CONTAINING PROTEIN"/>
    <property type="match status" value="1"/>
</dbReference>
<reference evidence="2" key="1">
    <citation type="submission" date="2023-03" db="EMBL/GenBank/DDBJ databases">
        <authorList>
            <person name="Julca I."/>
        </authorList>
    </citation>
    <scope>NUCLEOTIDE SEQUENCE</scope>
</reference>
<dbReference type="Pfam" id="PF24758">
    <property type="entry name" value="LRR_At5g56370"/>
    <property type="match status" value="1"/>
</dbReference>
<protein>
    <submittedName>
        <fullName evidence="2">OLC1v1033958C2</fullName>
    </submittedName>
</protein>
<dbReference type="Gene3D" id="3.80.10.10">
    <property type="entry name" value="Ribonuclease Inhibitor"/>
    <property type="match status" value="1"/>
</dbReference>
<dbReference type="Proteomes" id="UP001161247">
    <property type="component" value="Chromosome 3"/>
</dbReference>
<gene>
    <name evidence="2" type="ORF">OLC1_LOCUS7978</name>
</gene>
<organism evidence="2 3">
    <name type="scientific">Oldenlandia corymbosa var. corymbosa</name>
    <dbReference type="NCBI Taxonomy" id="529605"/>
    <lineage>
        <taxon>Eukaryota</taxon>
        <taxon>Viridiplantae</taxon>
        <taxon>Streptophyta</taxon>
        <taxon>Embryophyta</taxon>
        <taxon>Tracheophyta</taxon>
        <taxon>Spermatophyta</taxon>
        <taxon>Magnoliopsida</taxon>
        <taxon>eudicotyledons</taxon>
        <taxon>Gunneridae</taxon>
        <taxon>Pentapetalae</taxon>
        <taxon>asterids</taxon>
        <taxon>lamiids</taxon>
        <taxon>Gentianales</taxon>
        <taxon>Rubiaceae</taxon>
        <taxon>Rubioideae</taxon>
        <taxon>Spermacoceae</taxon>
        <taxon>Hedyotis-Oldenlandia complex</taxon>
        <taxon>Oldenlandia</taxon>
    </lineage>
</organism>
<feature type="domain" description="F-box" evidence="1">
    <location>
        <begin position="28"/>
        <end position="80"/>
    </location>
</feature>
<dbReference type="EMBL" id="OX459120">
    <property type="protein sequence ID" value="CAI9097511.1"/>
    <property type="molecule type" value="Genomic_DNA"/>
</dbReference>
<dbReference type="InterPro" id="IPR036047">
    <property type="entry name" value="F-box-like_dom_sf"/>
</dbReference>
<dbReference type="AlphaFoldDB" id="A0AAV1CPK2"/>
<name>A0AAV1CPK2_OLDCO</name>
<dbReference type="SUPFAM" id="SSF52047">
    <property type="entry name" value="RNI-like"/>
    <property type="match status" value="1"/>
</dbReference>
<proteinExistence type="predicted"/>
<evidence type="ECO:0000313" key="2">
    <source>
        <dbReference type="EMBL" id="CAI9097511.1"/>
    </source>
</evidence>
<dbReference type="InterPro" id="IPR053781">
    <property type="entry name" value="F-box_AtFBL13-like"/>
</dbReference>
<dbReference type="SMART" id="SM00256">
    <property type="entry name" value="FBOX"/>
    <property type="match status" value="1"/>
</dbReference>
<dbReference type="InterPro" id="IPR055411">
    <property type="entry name" value="LRR_FXL15/At3g58940/PEG3-like"/>
</dbReference>
<dbReference type="InterPro" id="IPR032675">
    <property type="entry name" value="LRR_dom_sf"/>
</dbReference>
<dbReference type="InterPro" id="IPR001810">
    <property type="entry name" value="F-box_dom"/>
</dbReference>
<keyword evidence="3" id="KW-1185">Reference proteome</keyword>
<evidence type="ECO:0000313" key="3">
    <source>
        <dbReference type="Proteomes" id="UP001161247"/>
    </source>
</evidence>
<dbReference type="Gene3D" id="1.20.1280.50">
    <property type="match status" value="1"/>
</dbReference>
<dbReference type="PANTHER" id="PTHR31639">
    <property type="entry name" value="F-BOX PROTEIN-LIKE"/>
    <property type="match status" value="1"/>
</dbReference>
<dbReference type="Pfam" id="PF00646">
    <property type="entry name" value="F-box"/>
    <property type="match status" value="1"/>
</dbReference>